<feature type="transmembrane region" description="Helical" evidence="1">
    <location>
        <begin position="45"/>
        <end position="63"/>
    </location>
</feature>
<dbReference type="CDD" id="cd06971">
    <property type="entry name" value="PgpA"/>
    <property type="match status" value="1"/>
</dbReference>
<organism evidence="3">
    <name type="scientific">candidate division WOR-3 bacterium</name>
    <dbReference type="NCBI Taxonomy" id="2052148"/>
    <lineage>
        <taxon>Bacteria</taxon>
        <taxon>Bacteria division WOR-3</taxon>
    </lineage>
</organism>
<dbReference type="PIRSF" id="PIRSF006162">
    <property type="entry name" value="PgpA"/>
    <property type="match status" value="1"/>
</dbReference>
<evidence type="ECO:0000313" key="4">
    <source>
        <dbReference type="EMBL" id="HFJ54258.1"/>
    </source>
</evidence>
<reference evidence="3" key="1">
    <citation type="journal article" date="2020" name="mSystems">
        <title>Genome- and Community-Level Interaction Insights into Carbon Utilization and Element Cycling Functions of Hydrothermarchaeota in Hydrothermal Sediment.</title>
        <authorList>
            <person name="Zhou Z."/>
            <person name="Liu Y."/>
            <person name="Xu W."/>
            <person name="Pan J."/>
            <person name="Luo Z.H."/>
            <person name="Li M."/>
        </authorList>
    </citation>
    <scope>NUCLEOTIDE SEQUENCE [LARGE SCALE GENOMIC DNA]</scope>
    <source>
        <strain evidence="3">SpSt-265</strain>
        <strain evidence="4">SpSt-465</strain>
    </source>
</reference>
<dbReference type="AlphaFoldDB" id="A0A7C1NCI5"/>
<evidence type="ECO:0000313" key="3">
    <source>
        <dbReference type="EMBL" id="HEA87303.1"/>
    </source>
</evidence>
<accession>A0A7C1NCI5</accession>
<dbReference type="PANTHER" id="PTHR36305:SF1">
    <property type="entry name" value="PHOSPHATIDYLGLYCEROPHOSPHATASE A"/>
    <property type="match status" value="1"/>
</dbReference>
<evidence type="ECO:0000256" key="1">
    <source>
        <dbReference type="SAM" id="Phobius"/>
    </source>
</evidence>
<protein>
    <submittedName>
        <fullName evidence="3">Phosphatidylglycerophosphatase A</fullName>
    </submittedName>
</protein>
<dbReference type="Pfam" id="PF04608">
    <property type="entry name" value="PgpA"/>
    <property type="match status" value="1"/>
</dbReference>
<dbReference type="InterPro" id="IPR026037">
    <property type="entry name" value="PgpA"/>
</dbReference>
<feature type="domain" description="YutG/PgpA" evidence="2">
    <location>
        <begin position="12"/>
        <end position="146"/>
    </location>
</feature>
<feature type="transmembrane region" description="Helical" evidence="1">
    <location>
        <begin position="83"/>
        <end position="105"/>
    </location>
</feature>
<proteinExistence type="predicted"/>
<keyword evidence="1" id="KW-1133">Transmembrane helix</keyword>
<name>A0A7C1NCI5_UNCW3</name>
<comment type="caution">
    <text evidence="3">The sequence shown here is derived from an EMBL/GenBank/DDBJ whole genome shotgun (WGS) entry which is preliminary data.</text>
</comment>
<keyword evidence="1" id="KW-0812">Transmembrane</keyword>
<feature type="transmembrane region" description="Helical" evidence="1">
    <location>
        <begin position="126"/>
        <end position="150"/>
    </location>
</feature>
<dbReference type="EMBL" id="DSLG01000005">
    <property type="protein sequence ID" value="HEA87303.1"/>
    <property type="molecule type" value="Genomic_DNA"/>
</dbReference>
<dbReference type="SUPFAM" id="SSF101307">
    <property type="entry name" value="YutG-like"/>
    <property type="match status" value="1"/>
</dbReference>
<dbReference type="GO" id="GO:0006629">
    <property type="term" value="P:lipid metabolic process"/>
    <property type="evidence" value="ECO:0007669"/>
    <property type="project" value="InterPro"/>
</dbReference>
<dbReference type="GO" id="GO:0008962">
    <property type="term" value="F:phosphatidylglycerophosphatase activity"/>
    <property type="evidence" value="ECO:0007669"/>
    <property type="project" value="InterPro"/>
</dbReference>
<keyword evidence="1" id="KW-0472">Membrane</keyword>
<dbReference type="EMBL" id="DSTU01000008">
    <property type="protein sequence ID" value="HFJ54258.1"/>
    <property type="molecule type" value="Genomic_DNA"/>
</dbReference>
<dbReference type="InterPro" id="IPR007686">
    <property type="entry name" value="YutG/PgpA"/>
</dbReference>
<sequence length="155" mass="17125">MRGFKFQIQSLLGSGFFTGYFPFAPATVTSFFALVPAYWLARLPLLSILVIIAVFFLGVWVAGDLEQVWGKDPSRVTIDEVEGTFITFLGNPVSILGLAAGFILWRGFDILKLPFIDKVQRLKGGWGVMMDDVLAGICANLVLRLLLFILPPLRG</sequence>
<dbReference type="InterPro" id="IPR036681">
    <property type="entry name" value="PgpA-like_sf"/>
</dbReference>
<dbReference type="PANTHER" id="PTHR36305">
    <property type="entry name" value="PHOSPHATIDYLGLYCEROPHOSPHATASE A"/>
    <property type="match status" value="1"/>
</dbReference>
<feature type="transmembrane region" description="Helical" evidence="1">
    <location>
        <begin position="20"/>
        <end position="40"/>
    </location>
</feature>
<gene>
    <name evidence="3" type="ORF">ENP94_04740</name>
    <name evidence="4" type="ORF">ENS16_06175</name>
</gene>
<evidence type="ECO:0000259" key="2">
    <source>
        <dbReference type="Pfam" id="PF04608"/>
    </source>
</evidence>